<dbReference type="Pfam" id="PF11017">
    <property type="entry name" value="DUF2855"/>
    <property type="match status" value="1"/>
</dbReference>
<name>A0A1V6TJY7_9EURO</name>
<evidence type="ECO:0000313" key="1">
    <source>
        <dbReference type="EMBL" id="OQE26685.1"/>
    </source>
</evidence>
<dbReference type="Proteomes" id="UP000191285">
    <property type="component" value="Unassembled WGS sequence"/>
</dbReference>
<proteinExistence type="predicted"/>
<accession>A0A1V6TJY7</accession>
<dbReference type="OrthoDB" id="192702at2759"/>
<comment type="caution">
    <text evidence="1">The sequence shown here is derived from an EMBL/GenBank/DDBJ whole genome shotgun (WGS) entry which is preliminary data.</text>
</comment>
<dbReference type="EMBL" id="MLKD01000005">
    <property type="protein sequence ID" value="OQE26685.1"/>
    <property type="molecule type" value="Genomic_DNA"/>
</dbReference>
<organism evidence="1 2">
    <name type="scientific">Penicillium steckii</name>
    <dbReference type="NCBI Taxonomy" id="303698"/>
    <lineage>
        <taxon>Eukaryota</taxon>
        <taxon>Fungi</taxon>
        <taxon>Dikarya</taxon>
        <taxon>Ascomycota</taxon>
        <taxon>Pezizomycotina</taxon>
        <taxon>Eurotiomycetes</taxon>
        <taxon>Eurotiomycetidae</taxon>
        <taxon>Eurotiales</taxon>
        <taxon>Aspergillaceae</taxon>
        <taxon>Penicillium</taxon>
    </lineage>
</organism>
<gene>
    <name evidence="1" type="ORF">PENSTE_c005G09308</name>
</gene>
<protein>
    <submittedName>
        <fullName evidence="1">Uncharacterized protein</fullName>
    </submittedName>
</protein>
<dbReference type="AlphaFoldDB" id="A0A1V6TJY7"/>
<dbReference type="InterPro" id="IPR021276">
    <property type="entry name" value="DUF2855"/>
</dbReference>
<keyword evidence="2" id="KW-1185">Reference proteome</keyword>
<reference evidence="2" key="1">
    <citation type="journal article" date="2017" name="Nat. Microbiol.">
        <title>Global analysis of biosynthetic gene clusters reveals vast potential of secondary metabolite production in Penicillium species.</title>
        <authorList>
            <person name="Nielsen J.C."/>
            <person name="Grijseels S."/>
            <person name="Prigent S."/>
            <person name="Ji B."/>
            <person name="Dainat J."/>
            <person name="Nielsen K.F."/>
            <person name="Frisvad J.C."/>
            <person name="Workman M."/>
            <person name="Nielsen J."/>
        </authorList>
    </citation>
    <scope>NUCLEOTIDE SEQUENCE [LARGE SCALE GENOMIC DNA]</scope>
    <source>
        <strain evidence="2">IBT 24891</strain>
    </source>
</reference>
<evidence type="ECO:0000313" key="2">
    <source>
        <dbReference type="Proteomes" id="UP000191285"/>
    </source>
</evidence>
<sequence length="443" mass="48608">MDVHVVSKLDNNQHATFTLPEALAPTKLAASSVRVKTQLISLTSNNLSYAALGDALKWWNAYPVSPSYPAPYNDPLKWGIVPAWGFASIEESTIPELTPGTLLHGFWPTSSASTDLKLQASEPSGHWVEISEHRRPVMGLYNQYTVKKTSLPISATSDSQKFTSHQDELDRLGWLAHFQAIWKAGYFLTRYVFPSQEDQRPIYPLGDVAGVKWTKEDADLSSAVVVSLSASGKTARSFAYFFERRSKETAPLGFLQVTSAVEGLSQATQTAEPVFPSKTVGYGDISDAELIQWMKDLSPTKIVILDFGARDGALKQLLETVKTKASLEASKIVIVQIGNQQKARSKSDMLTAMQEMKSLAKIQYNTAGIIDSLVTSQGTEALHTELASALGRFMSERHLSMPDLNLVWKDGVNGGDGIEGGWDLLCNGKVGANEAYLYRVQRT</sequence>